<feature type="region of interest" description="Disordered" evidence="1">
    <location>
        <begin position="424"/>
        <end position="476"/>
    </location>
</feature>
<keyword evidence="2" id="KW-0812">Transmembrane</keyword>
<evidence type="ECO:0000313" key="3">
    <source>
        <dbReference type="EMBL" id="CAC5395086.1"/>
    </source>
</evidence>
<accession>A0A6J8CHU6</accession>
<dbReference type="AlphaFoldDB" id="A0A6J8CHU6"/>
<organism evidence="3 4">
    <name type="scientific">Mytilus coruscus</name>
    <name type="common">Sea mussel</name>
    <dbReference type="NCBI Taxonomy" id="42192"/>
    <lineage>
        <taxon>Eukaryota</taxon>
        <taxon>Metazoa</taxon>
        <taxon>Spiralia</taxon>
        <taxon>Lophotrochozoa</taxon>
        <taxon>Mollusca</taxon>
        <taxon>Bivalvia</taxon>
        <taxon>Autobranchia</taxon>
        <taxon>Pteriomorphia</taxon>
        <taxon>Mytilida</taxon>
        <taxon>Mytiloidea</taxon>
        <taxon>Mytilidae</taxon>
        <taxon>Mytilinae</taxon>
        <taxon>Mytilus</taxon>
    </lineage>
</organism>
<sequence>MEFSAGAIFGIVAGSIVFQGMVIVGIIVVCVSCLNSFGKESHAVYPSSAIRVQRIPQEPNTNNDLPHTSQSMERNSITPKAAPLETNSTTSVSRKMETDDPPQTCPQKEKNKTLKTGPQEETNNTPQGHRKETNDTLQPGHRKETNDMPGPKIETDNIQQADPPMKTNSMTGPEMEKRSMTGPLTKTNSMTDSNMKTNDTPRTSPSMETVSSTSPQMETNDSQQTGHPLETNSSMAQSQMETNETPETGPLMEKNSITLTAPCMETNDSNKTAIKIKTSDTASNTETNGITKTSVSLQNNDKISTDLFTEEESKTTDSKLTAHWRETNDTTPKKNILNNNAQTDPLLVTSDTTQETVSLAMHNTESISLDKTQNNSQMPAADTESSPMVYHNNKTITVQPLLTYDIITPTTSTINKTEEMMNGSQLATDDIKPTPIQTDNKSKDSTVPKMVTNQTTNSRTSMDSLNTTKTPATSPTLLSMQANDTTLNNVVHKTSSVVSIETNENVPTLPLVKI</sequence>
<feature type="compositionally biased region" description="Polar residues" evidence="1">
    <location>
        <begin position="114"/>
        <end position="127"/>
    </location>
</feature>
<dbReference type="OrthoDB" id="10386710at2759"/>
<evidence type="ECO:0000256" key="2">
    <source>
        <dbReference type="SAM" id="Phobius"/>
    </source>
</evidence>
<gene>
    <name evidence="3" type="ORF">MCOR_29784</name>
</gene>
<feature type="compositionally biased region" description="Polar residues" evidence="1">
    <location>
        <begin position="451"/>
        <end position="476"/>
    </location>
</feature>
<feature type="region of interest" description="Disordered" evidence="1">
    <location>
        <begin position="54"/>
        <end position="252"/>
    </location>
</feature>
<proteinExistence type="predicted"/>
<feature type="transmembrane region" description="Helical" evidence="2">
    <location>
        <begin position="7"/>
        <end position="29"/>
    </location>
</feature>
<feature type="compositionally biased region" description="Polar residues" evidence="1">
    <location>
        <begin position="182"/>
        <end position="246"/>
    </location>
</feature>
<feature type="compositionally biased region" description="Polar residues" evidence="1">
    <location>
        <begin position="58"/>
        <end position="78"/>
    </location>
</feature>
<keyword evidence="4" id="KW-1185">Reference proteome</keyword>
<name>A0A6J8CHU6_MYTCO</name>
<keyword evidence="2" id="KW-1133">Transmembrane helix</keyword>
<dbReference type="EMBL" id="CACVKT020005429">
    <property type="protein sequence ID" value="CAC5395086.1"/>
    <property type="molecule type" value="Genomic_DNA"/>
</dbReference>
<dbReference type="Proteomes" id="UP000507470">
    <property type="component" value="Unassembled WGS sequence"/>
</dbReference>
<reference evidence="3 4" key="1">
    <citation type="submission" date="2020-06" db="EMBL/GenBank/DDBJ databases">
        <authorList>
            <person name="Li R."/>
            <person name="Bekaert M."/>
        </authorList>
    </citation>
    <scope>NUCLEOTIDE SEQUENCE [LARGE SCALE GENOMIC DNA]</scope>
    <source>
        <strain evidence="4">wild</strain>
    </source>
</reference>
<evidence type="ECO:0000313" key="4">
    <source>
        <dbReference type="Proteomes" id="UP000507470"/>
    </source>
</evidence>
<keyword evidence="2" id="KW-0472">Membrane</keyword>
<feature type="compositionally biased region" description="Polar residues" evidence="1">
    <location>
        <begin position="156"/>
        <end position="171"/>
    </location>
</feature>
<evidence type="ECO:0000256" key="1">
    <source>
        <dbReference type="SAM" id="MobiDB-lite"/>
    </source>
</evidence>
<protein>
    <submittedName>
        <fullName evidence="3">Uncharacterized protein</fullName>
    </submittedName>
</protein>